<organism evidence="1 3">
    <name type="scientific">Candidatus Nitrosopelagicus brevis</name>
    <dbReference type="NCBI Taxonomy" id="1410606"/>
    <lineage>
        <taxon>Archaea</taxon>
        <taxon>Nitrososphaerota</taxon>
    </lineage>
</organism>
<gene>
    <name evidence="2" type="ORF">A7X95_02835</name>
    <name evidence="1" type="ORF">T478_0998</name>
</gene>
<dbReference type="SUPFAM" id="SSF55961">
    <property type="entry name" value="Bet v1-like"/>
    <property type="match status" value="1"/>
</dbReference>
<dbReference type="KEGG" id="nbv:T478_0998"/>
<dbReference type="Gene3D" id="3.30.530.20">
    <property type="match status" value="1"/>
</dbReference>
<protein>
    <submittedName>
        <fullName evidence="1 2">Cyclase</fullName>
    </submittedName>
</protein>
<name>A0A0A7V1L4_9ARCH</name>
<evidence type="ECO:0000313" key="3">
    <source>
        <dbReference type="Proteomes" id="UP000030944"/>
    </source>
</evidence>
<dbReference type="EMBL" id="CP007026">
    <property type="protein sequence ID" value="AJA92947.1"/>
    <property type="molecule type" value="Genomic_DNA"/>
</dbReference>
<evidence type="ECO:0000313" key="1">
    <source>
        <dbReference type="EMBL" id="AJA92947.1"/>
    </source>
</evidence>
<dbReference type="GeneID" id="24816882"/>
<dbReference type="InterPro" id="IPR023393">
    <property type="entry name" value="START-like_dom_sf"/>
</dbReference>
<dbReference type="Pfam" id="PF10604">
    <property type="entry name" value="Polyketide_cyc2"/>
    <property type="match status" value="1"/>
</dbReference>
<evidence type="ECO:0000313" key="4">
    <source>
        <dbReference type="Proteomes" id="UP000241022"/>
    </source>
</evidence>
<reference evidence="2" key="2">
    <citation type="submission" date="2016-05" db="EMBL/GenBank/DDBJ databases">
        <authorList>
            <person name="Lavstsen T."/>
            <person name="Jespersen J.S."/>
        </authorList>
    </citation>
    <scope>NUCLEOTIDE SEQUENCE [LARGE SCALE GENOMIC DNA]</scope>
    <source>
        <strain evidence="2">U25</strain>
    </source>
</reference>
<dbReference type="STRING" id="1410606.T478_0998"/>
<dbReference type="Proteomes" id="UP000241022">
    <property type="component" value="Unassembled WGS sequence"/>
</dbReference>
<dbReference type="Proteomes" id="UP000030944">
    <property type="component" value="Chromosome"/>
</dbReference>
<dbReference type="InterPro" id="IPR019587">
    <property type="entry name" value="Polyketide_cyclase/dehydratase"/>
</dbReference>
<dbReference type="OrthoDB" id="7914at2157"/>
<dbReference type="AlphaFoldDB" id="A0A0A7V1L4"/>
<dbReference type="EMBL" id="LXWN01000001">
    <property type="protein sequence ID" value="PTL88216.1"/>
    <property type="molecule type" value="Genomic_DNA"/>
</dbReference>
<dbReference type="HOGENOM" id="CLU_131895_0_0_2"/>
<sequence length="138" mass="15554">MAEIKTSVTINATQEKVWDVISDIDNEPKFWKGTKEVRNISKNGNQISREITIAFRDQKCLQDVTIVPKETIKAVFTEGVIVGEKILTLKDMENSCELEALWDVKLSGKMGMFTGIIKKHIKSGTEQALQAIKEEVEN</sequence>
<reference evidence="1 3" key="1">
    <citation type="journal article" date="2015" name="Proc. Natl. Acad. Sci. U.S.A.">
        <title>Genomic and proteomic characterization of "Candidatus Nitrosopelagicus brevis": An ammonia-oxidizing archaeon from the open ocean.</title>
        <authorList>
            <person name="Santoro A.E."/>
            <person name="Dupont C.L."/>
            <person name="Richter R.A."/>
            <person name="Craig M.T."/>
            <person name="Carini P."/>
            <person name="McIlvin M.R."/>
            <person name="Yang Y."/>
            <person name="Orsi W.D."/>
            <person name="Moran D.M."/>
            <person name="Saito M.A."/>
        </authorList>
    </citation>
    <scope>NUCLEOTIDE SEQUENCE [LARGE SCALE GENOMIC DNA]</scope>
    <source>
        <strain evidence="1">CN25</strain>
        <strain evidence="3">V2</strain>
    </source>
</reference>
<accession>A0A0A7V1L4</accession>
<dbReference type="RefSeq" id="WP_048105570.1">
    <property type="nucleotide sequence ID" value="NZ_CP007026.1"/>
</dbReference>
<dbReference type="CDD" id="cd07812">
    <property type="entry name" value="SRPBCC"/>
    <property type="match status" value="1"/>
</dbReference>
<reference evidence="2 4" key="3">
    <citation type="submission" date="2018-04" db="EMBL/GenBank/DDBJ databases">
        <title>Transcriptomics of ammonia oxidizing archaea.</title>
        <authorList>
            <person name="Carini P."/>
        </authorList>
    </citation>
    <scope>NUCLEOTIDE SEQUENCE [LARGE SCALE GENOMIC DNA]</scope>
    <source>
        <strain evidence="2 4">U25</strain>
    </source>
</reference>
<proteinExistence type="predicted"/>
<evidence type="ECO:0000313" key="2">
    <source>
        <dbReference type="EMBL" id="PTL88216.1"/>
    </source>
</evidence>
<keyword evidence="4" id="KW-1185">Reference proteome</keyword>